<accession>A0A6G1PKF1</accession>
<reference evidence="1 2" key="1">
    <citation type="submission" date="2019-02" db="EMBL/GenBank/DDBJ databases">
        <title>Opniocepnalus argus genome.</title>
        <authorList>
            <person name="Zhou C."/>
            <person name="Xiao S."/>
        </authorList>
    </citation>
    <scope>NUCLEOTIDE SEQUENCE [LARGE SCALE GENOMIC DNA]</scope>
    <source>
        <strain evidence="1">OARG1902GOOAL</strain>
        <tissue evidence="1">Muscle</tissue>
    </source>
</reference>
<dbReference type="EMBL" id="CM015717">
    <property type="protein sequence ID" value="KAF3690811.1"/>
    <property type="molecule type" value="Genomic_DNA"/>
</dbReference>
<reference evidence="2" key="2">
    <citation type="submission" date="2019-02" db="EMBL/GenBank/DDBJ databases">
        <title>Opniocepnalus argus Var Kimnra genome.</title>
        <authorList>
            <person name="Zhou C."/>
            <person name="Xiao S."/>
        </authorList>
    </citation>
    <scope>NUCLEOTIDE SEQUENCE [LARGE SCALE GENOMIC DNA]</scope>
</reference>
<keyword evidence="2" id="KW-1185">Reference proteome</keyword>
<name>A0A6G1PKF1_CHAAH</name>
<organism evidence="1 2">
    <name type="scientific">Channa argus</name>
    <name type="common">Northern snakehead</name>
    <name type="synonym">Ophicephalus argus</name>
    <dbReference type="NCBI Taxonomy" id="215402"/>
    <lineage>
        <taxon>Eukaryota</taxon>
        <taxon>Metazoa</taxon>
        <taxon>Chordata</taxon>
        <taxon>Craniata</taxon>
        <taxon>Vertebrata</taxon>
        <taxon>Euteleostomi</taxon>
        <taxon>Actinopterygii</taxon>
        <taxon>Neopterygii</taxon>
        <taxon>Teleostei</taxon>
        <taxon>Neoteleostei</taxon>
        <taxon>Acanthomorphata</taxon>
        <taxon>Anabantaria</taxon>
        <taxon>Anabantiformes</taxon>
        <taxon>Channoidei</taxon>
        <taxon>Channidae</taxon>
        <taxon>Channa</taxon>
    </lineage>
</organism>
<proteinExistence type="predicted"/>
<evidence type="ECO:0000313" key="2">
    <source>
        <dbReference type="Proteomes" id="UP000503349"/>
    </source>
</evidence>
<gene>
    <name evidence="1" type="ORF">EXN66_Car006485</name>
</gene>
<dbReference type="AlphaFoldDB" id="A0A6G1PKF1"/>
<evidence type="ECO:0000313" key="1">
    <source>
        <dbReference type="EMBL" id="KAF3690811.1"/>
    </source>
</evidence>
<sequence>MRILANTQVASVFKSNASEDKKGLAYNNCISHSRYNGLEKVWKSVVVGF</sequence>
<dbReference type="Proteomes" id="UP000503349">
    <property type="component" value="Chromosome 6"/>
</dbReference>
<protein>
    <submittedName>
        <fullName evidence="1">Uncharacterized protein</fullName>
    </submittedName>
</protein>